<dbReference type="EMBL" id="CADCXU010023448">
    <property type="protein sequence ID" value="CAB0010918.1"/>
    <property type="molecule type" value="Genomic_DNA"/>
</dbReference>
<gene>
    <name evidence="1" type="ORF">NTEN_LOCUS15911</name>
</gene>
<dbReference type="AlphaFoldDB" id="A0A6H5H1D3"/>
<organism evidence="1 2">
    <name type="scientific">Nesidiocoris tenuis</name>
    <dbReference type="NCBI Taxonomy" id="355587"/>
    <lineage>
        <taxon>Eukaryota</taxon>
        <taxon>Metazoa</taxon>
        <taxon>Ecdysozoa</taxon>
        <taxon>Arthropoda</taxon>
        <taxon>Hexapoda</taxon>
        <taxon>Insecta</taxon>
        <taxon>Pterygota</taxon>
        <taxon>Neoptera</taxon>
        <taxon>Paraneoptera</taxon>
        <taxon>Hemiptera</taxon>
        <taxon>Heteroptera</taxon>
        <taxon>Panheteroptera</taxon>
        <taxon>Cimicomorpha</taxon>
        <taxon>Miridae</taxon>
        <taxon>Dicyphina</taxon>
        <taxon>Nesidiocoris</taxon>
    </lineage>
</organism>
<protein>
    <submittedName>
        <fullName evidence="1">Uncharacterized protein</fullName>
    </submittedName>
</protein>
<keyword evidence="2" id="KW-1185">Reference proteome</keyword>
<accession>A0A6H5H1D3</accession>
<proteinExistence type="predicted"/>
<evidence type="ECO:0000313" key="1">
    <source>
        <dbReference type="EMBL" id="CAB0010918.1"/>
    </source>
</evidence>
<reference evidence="1 2" key="1">
    <citation type="submission" date="2020-02" db="EMBL/GenBank/DDBJ databases">
        <authorList>
            <person name="Ferguson B K."/>
        </authorList>
    </citation>
    <scope>NUCLEOTIDE SEQUENCE [LARGE SCALE GENOMIC DNA]</scope>
</reference>
<name>A0A6H5H1D3_9HEMI</name>
<dbReference type="Proteomes" id="UP000479000">
    <property type="component" value="Unassembled WGS sequence"/>
</dbReference>
<feature type="non-terminal residue" evidence="1">
    <location>
        <position position="138"/>
    </location>
</feature>
<evidence type="ECO:0000313" key="2">
    <source>
        <dbReference type="Proteomes" id="UP000479000"/>
    </source>
</evidence>
<sequence>MNFKHGLLVKGLLMGTAEKVQEEEATAVRKRPMNLNGRRLPRTAQDRTCPRWRDFLDRSPGQSLIALMTPFVFFHRLLRHSFYQKRIRDNTCQLGISTRFATLKLQTMIITKFFENKQQQLWPAITLELILGLRRVVN</sequence>